<sequence>MPITKLKNSQTAPPTTDTKNSHDMMTSSPMNISANGTRAASIHHFIVRANDPMKIAAMATARAVTALSIHRRLGLSHNATGDVVFDSLEFDKLRPLLVWRYCSVQINYFTLFIGFLNCPCAFCSRCFDCN</sequence>
<evidence type="ECO:0000256" key="1">
    <source>
        <dbReference type="SAM" id="MobiDB-lite"/>
    </source>
</evidence>
<dbReference type="Proteomes" id="UP000006732">
    <property type="component" value="Chromosome"/>
</dbReference>
<evidence type="ECO:0000313" key="2">
    <source>
        <dbReference type="EMBL" id="ABL00721.1"/>
    </source>
</evidence>
<dbReference type="HOGENOM" id="CLU_1936059_0_0_7"/>
<evidence type="ECO:0000313" key="3">
    <source>
        <dbReference type="Proteomes" id="UP000006732"/>
    </source>
</evidence>
<feature type="region of interest" description="Disordered" evidence="1">
    <location>
        <begin position="1"/>
        <end position="26"/>
    </location>
</feature>
<dbReference type="AlphaFoldDB" id="A1ATQ0"/>
<proteinExistence type="predicted"/>
<name>A1ATQ0_PELPD</name>
<organism evidence="2 3">
    <name type="scientific">Pelobacter propionicus (strain DSM 2379 / NBRC 103807 / OttBd1)</name>
    <dbReference type="NCBI Taxonomy" id="338966"/>
    <lineage>
        <taxon>Bacteria</taxon>
        <taxon>Pseudomonadati</taxon>
        <taxon>Thermodesulfobacteriota</taxon>
        <taxon>Desulfuromonadia</taxon>
        <taxon>Desulfuromonadales</taxon>
        <taxon>Desulfuromonadaceae</taxon>
        <taxon>Pelobacter</taxon>
    </lineage>
</organism>
<dbReference type="KEGG" id="ppd:Ppro_3127"/>
<reference evidence="2 3" key="1">
    <citation type="submission" date="2006-10" db="EMBL/GenBank/DDBJ databases">
        <title>Complete sequence of chromosome of Pelobacter propionicus DSM 2379.</title>
        <authorList>
            <consortium name="US DOE Joint Genome Institute"/>
            <person name="Copeland A."/>
            <person name="Lucas S."/>
            <person name="Lapidus A."/>
            <person name="Barry K."/>
            <person name="Detter J.C."/>
            <person name="Glavina del Rio T."/>
            <person name="Hammon N."/>
            <person name="Israni S."/>
            <person name="Dalin E."/>
            <person name="Tice H."/>
            <person name="Pitluck S."/>
            <person name="Saunders E."/>
            <person name="Brettin T."/>
            <person name="Bruce D."/>
            <person name="Han C."/>
            <person name="Tapia R."/>
            <person name="Schmutz J."/>
            <person name="Larimer F."/>
            <person name="Land M."/>
            <person name="Hauser L."/>
            <person name="Kyrpides N."/>
            <person name="Kim E."/>
            <person name="Lovley D."/>
            <person name="Richardson P."/>
        </authorList>
    </citation>
    <scope>NUCLEOTIDE SEQUENCE [LARGE SCALE GENOMIC DNA]</scope>
    <source>
        <strain evidence="3">DSM 2379 / NBRC 103807 / OttBd1</strain>
    </source>
</reference>
<protein>
    <submittedName>
        <fullName evidence="2">Uncharacterized protein</fullName>
    </submittedName>
</protein>
<keyword evidence="3" id="KW-1185">Reference proteome</keyword>
<dbReference type="EMBL" id="CP000482">
    <property type="protein sequence ID" value="ABL00721.1"/>
    <property type="molecule type" value="Genomic_DNA"/>
</dbReference>
<accession>A1ATQ0</accession>
<dbReference type="STRING" id="338966.Ppro_3127"/>
<gene>
    <name evidence="2" type="ordered locus">Ppro_3127</name>
</gene>